<accession>A0A1G8JAC4</accession>
<keyword evidence="8 10" id="KW-0807">Transducer</keyword>
<feature type="domain" description="HBM" evidence="15">
    <location>
        <begin position="41"/>
        <end position="278"/>
    </location>
</feature>
<dbReference type="Pfam" id="PF16591">
    <property type="entry name" value="HBM"/>
    <property type="match status" value="1"/>
</dbReference>
<dbReference type="Pfam" id="PF00672">
    <property type="entry name" value="HAMP"/>
    <property type="match status" value="1"/>
</dbReference>
<keyword evidence="11" id="KW-0175">Coiled coil</keyword>
<feature type="domain" description="HAMP" evidence="14">
    <location>
        <begin position="305"/>
        <end position="357"/>
    </location>
</feature>
<dbReference type="PANTHER" id="PTHR32089">
    <property type="entry name" value="METHYL-ACCEPTING CHEMOTAXIS PROTEIN MCPB"/>
    <property type="match status" value="1"/>
</dbReference>
<evidence type="ECO:0000256" key="3">
    <source>
        <dbReference type="ARBA" id="ARBA00022481"/>
    </source>
</evidence>
<keyword evidence="7 12" id="KW-0472">Membrane</keyword>
<dbReference type="SMART" id="SM01358">
    <property type="entry name" value="HBM"/>
    <property type="match status" value="1"/>
</dbReference>
<dbReference type="Gene3D" id="1.20.1440.210">
    <property type="match status" value="2"/>
</dbReference>
<evidence type="ECO:0000259" key="15">
    <source>
        <dbReference type="PROSITE" id="PS51753"/>
    </source>
</evidence>
<evidence type="ECO:0000256" key="12">
    <source>
        <dbReference type="SAM" id="Phobius"/>
    </source>
</evidence>
<evidence type="ECO:0000256" key="8">
    <source>
        <dbReference type="ARBA" id="ARBA00023224"/>
    </source>
</evidence>
<feature type="transmembrane region" description="Helical" evidence="12">
    <location>
        <begin position="12"/>
        <end position="36"/>
    </location>
</feature>
<evidence type="ECO:0000256" key="11">
    <source>
        <dbReference type="SAM" id="Coils"/>
    </source>
</evidence>
<evidence type="ECO:0000256" key="1">
    <source>
        <dbReference type="ARBA" id="ARBA00004651"/>
    </source>
</evidence>
<dbReference type="EMBL" id="FNDS01000007">
    <property type="protein sequence ID" value="SDI27580.1"/>
    <property type="molecule type" value="Genomic_DNA"/>
</dbReference>
<dbReference type="PROSITE" id="PS51753">
    <property type="entry name" value="HBM"/>
    <property type="match status" value="1"/>
</dbReference>
<dbReference type="CDD" id="cd06225">
    <property type="entry name" value="HAMP"/>
    <property type="match status" value="1"/>
</dbReference>
<feature type="domain" description="Methyl-accepting transducer" evidence="13">
    <location>
        <begin position="362"/>
        <end position="598"/>
    </location>
</feature>
<dbReference type="OrthoDB" id="6434013at2"/>
<dbReference type="SMART" id="SM00283">
    <property type="entry name" value="MA"/>
    <property type="match status" value="1"/>
</dbReference>
<dbReference type="CDD" id="cd11386">
    <property type="entry name" value="MCP_signal"/>
    <property type="match status" value="1"/>
</dbReference>
<dbReference type="InterPro" id="IPR032255">
    <property type="entry name" value="HBM"/>
</dbReference>
<dbReference type="InterPro" id="IPR003660">
    <property type="entry name" value="HAMP_dom"/>
</dbReference>
<name>A0A1G8JAC4_9PSED</name>
<dbReference type="PROSITE" id="PS50885">
    <property type="entry name" value="HAMP"/>
    <property type="match status" value="1"/>
</dbReference>
<organism evidence="16 17">
    <name type="scientific">Pseudomonas panipatensis</name>
    <dbReference type="NCBI Taxonomy" id="428992"/>
    <lineage>
        <taxon>Bacteria</taxon>
        <taxon>Pseudomonadati</taxon>
        <taxon>Pseudomonadota</taxon>
        <taxon>Gammaproteobacteria</taxon>
        <taxon>Pseudomonadales</taxon>
        <taxon>Pseudomonadaceae</taxon>
        <taxon>Pseudomonas</taxon>
    </lineage>
</organism>
<evidence type="ECO:0000256" key="4">
    <source>
        <dbReference type="ARBA" id="ARBA00022500"/>
    </source>
</evidence>
<dbReference type="Proteomes" id="UP000199636">
    <property type="component" value="Unassembled WGS sequence"/>
</dbReference>
<dbReference type="InterPro" id="IPR004089">
    <property type="entry name" value="MCPsignal_dom"/>
</dbReference>
<proteinExistence type="inferred from homology"/>
<evidence type="ECO:0000313" key="16">
    <source>
        <dbReference type="EMBL" id="SDI27580.1"/>
    </source>
</evidence>
<dbReference type="Gene3D" id="1.10.287.950">
    <property type="entry name" value="Methyl-accepting chemotaxis protein"/>
    <property type="match status" value="1"/>
</dbReference>
<dbReference type="GO" id="GO:0005886">
    <property type="term" value="C:plasma membrane"/>
    <property type="evidence" value="ECO:0007669"/>
    <property type="project" value="UniProtKB-SubCell"/>
</dbReference>
<evidence type="ECO:0000256" key="5">
    <source>
        <dbReference type="ARBA" id="ARBA00022692"/>
    </source>
</evidence>
<evidence type="ECO:0000256" key="2">
    <source>
        <dbReference type="ARBA" id="ARBA00022475"/>
    </source>
</evidence>
<evidence type="ECO:0000256" key="6">
    <source>
        <dbReference type="ARBA" id="ARBA00022989"/>
    </source>
</evidence>
<evidence type="ECO:0000256" key="9">
    <source>
        <dbReference type="ARBA" id="ARBA00029447"/>
    </source>
</evidence>
<dbReference type="GO" id="GO:0006935">
    <property type="term" value="P:chemotaxis"/>
    <property type="evidence" value="ECO:0007669"/>
    <property type="project" value="UniProtKB-KW"/>
</dbReference>
<dbReference type="GO" id="GO:0007165">
    <property type="term" value="P:signal transduction"/>
    <property type="evidence" value="ECO:0007669"/>
    <property type="project" value="UniProtKB-KW"/>
</dbReference>
<dbReference type="PROSITE" id="PS50111">
    <property type="entry name" value="CHEMOTAXIS_TRANSDUC_2"/>
    <property type="match status" value="1"/>
</dbReference>
<dbReference type="STRING" id="428992.SAMN05216272_107233"/>
<keyword evidence="17" id="KW-1185">Reference proteome</keyword>
<feature type="coiled-coil region" evidence="11">
    <location>
        <begin position="398"/>
        <end position="460"/>
    </location>
</feature>
<keyword evidence="3" id="KW-0488">Methylation</keyword>
<evidence type="ECO:0000259" key="13">
    <source>
        <dbReference type="PROSITE" id="PS50111"/>
    </source>
</evidence>
<dbReference type="PANTHER" id="PTHR32089:SF120">
    <property type="entry name" value="METHYL-ACCEPTING CHEMOTAXIS PROTEIN TLPQ"/>
    <property type="match status" value="1"/>
</dbReference>
<keyword evidence="4" id="KW-0145">Chemotaxis</keyword>
<evidence type="ECO:0000259" key="14">
    <source>
        <dbReference type="PROSITE" id="PS50885"/>
    </source>
</evidence>
<keyword evidence="5 12" id="KW-0812">Transmembrane</keyword>
<gene>
    <name evidence="16" type="ORF">SAMN05216272_107233</name>
</gene>
<feature type="coiled-coil region" evidence="11">
    <location>
        <begin position="189"/>
        <end position="279"/>
    </location>
</feature>
<protein>
    <submittedName>
        <fullName evidence="16">Methyl-accepting chemotaxis protein</fullName>
    </submittedName>
</protein>
<dbReference type="AlphaFoldDB" id="A0A1G8JAC4"/>
<dbReference type="SUPFAM" id="SSF58104">
    <property type="entry name" value="Methyl-accepting chemotaxis protein (MCP) signaling domain"/>
    <property type="match status" value="1"/>
</dbReference>
<dbReference type="FunFam" id="1.10.287.950:FF:000001">
    <property type="entry name" value="Methyl-accepting chemotaxis sensory transducer"/>
    <property type="match status" value="1"/>
</dbReference>
<sequence length="634" mass="69151">MFRWFTNLSITLKLAGGFGVVLSLTLLAAATGWYNLSGVILRSDRLSQIANLVAYTKDMRTNRLRYQISLSAEDADALANSLGALKETLNALSDEFRDTKDLEVATRQRRAVDDYQARLEELKKAYTQVSAARRTLQREEEDASQSLGKVLEMATAAQDFADLQRVATLNQQLLHTRLKVLFYTADGTVNGEEEAIRNVADTIQAVQNQAKLASPAQVQSYRQAIERLQQYQGALLQFRDELNRSIQVREQMRNLGSDIEELSVTLSQNQARKRDAQESSARTLLALSTALALALGALAALLITRQIVLPLRQLLGIAERIADGDLSQELQVERRDELGQLQASMQRMNLSLRQLIGRIHDGVTQIASAAEQLSAVTGETSAGVHEQRAETDQVATAMNEMTATVQEVARNAEEASQAANTADREAFGGAEAVREAVGQMDRLADEVNGSNDAVQALKRESEKIGSVLDVIKAVAEQTNLLALNAAIEAARAGEAGRGFAVVADEVRALAQRTQQSTEEIADLIVSLQAGTQQAVKKMENSRTLTEHTVELARRAGERLDAITHSTSTIQAMNQQIATAAEEQCAVAEEINRSVINVRNISDQTAAASEQTAASSSELARLGTELQVQVSRFRL</sequence>
<dbReference type="Pfam" id="PF00015">
    <property type="entry name" value="MCPsignal"/>
    <property type="match status" value="1"/>
</dbReference>
<evidence type="ECO:0000313" key="17">
    <source>
        <dbReference type="Proteomes" id="UP000199636"/>
    </source>
</evidence>
<evidence type="ECO:0000256" key="10">
    <source>
        <dbReference type="PROSITE-ProRule" id="PRU00284"/>
    </source>
</evidence>
<feature type="coiled-coil region" evidence="11">
    <location>
        <begin position="75"/>
        <end position="142"/>
    </location>
</feature>
<keyword evidence="6 12" id="KW-1133">Transmembrane helix</keyword>
<comment type="similarity">
    <text evidence="9">Belongs to the methyl-accepting chemotaxis (MCP) protein family.</text>
</comment>
<comment type="subcellular location">
    <subcellularLocation>
        <location evidence="1">Cell membrane</location>
        <topology evidence="1">Multi-pass membrane protein</topology>
    </subcellularLocation>
</comment>
<keyword evidence="2" id="KW-1003">Cell membrane</keyword>
<evidence type="ECO:0000256" key="7">
    <source>
        <dbReference type="ARBA" id="ARBA00023136"/>
    </source>
</evidence>
<feature type="transmembrane region" description="Helical" evidence="12">
    <location>
        <begin position="283"/>
        <end position="303"/>
    </location>
</feature>
<dbReference type="SMART" id="SM00304">
    <property type="entry name" value="HAMP"/>
    <property type="match status" value="4"/>
</dbReference>
<reference evidence="17" key="1">
    <citation type="submission" date="2016-10" db="EMBL/GenBank/DDBJ databases">
        <authorList>
            <person name="Varghese N."/>
            <person name="Submissions S."/>
        </authorList>
    </citation>
    <scope>NUCLEOTIDE SEQUENCE [LARGE SCALE GENOMIC DNA]</scope>
    <source>
        <strain evidence="17">CCM 7469</strain>
    </source>
</reference>